<dbReference type="InterPro" id="IPR001179">
    <property type="entry name" value="PPIase_FKBP_dom"/>
</dbReference>
<comment type="similarity">
    <text evidence="2">Belongs to the FKBP-type PPIase family.</text>
</comment>
<dbReference type="Gene3D" id="3.10.50.40">
    <property type="match status" value="1"/>
</dbReference>
<organism evidence="10 11">
    <name type="scientific">Bifidobacterium catulorum</name>
    <dbReference type="NCBI Taxonomy" id="1630173"/>
    <lineage>
        <taxon>Bacteria</taxon>
        <taxon>Bacillati</taxon>
        <taxon>Actinomycetota</taxon>
        <taxon>Actinomycetes</taxon>
        <taxon>Bifidobacteriales</taxon>
        <taxon>Bifidobacteriaceae</taxon>
        <taxon>Bifidobacterium</taxon>
    </lineage>
</organism>
<dbReference type="EC" id="5.2.1.8" evidence="3 6"/>
<keyword evidence="11" id="KW-1185">Reference proteome</keyword>
<dbReference type="PROSITE" id="PS50059">
    <property type="entry name" value="FKBP_PPIASE"/>
    <property type="match status" value="1"/>
</dbReference>
<dbReference type="OrthoDB" id="25996at2"/>
<feature type="compositionally biased region" description="Low complexity" evidence="7">
    <location>
        <begin position="37"/>
        <end position="56"/>
    </location>
</feature>
<evidence type="ECO:0000256" key="7">
    <source>
        <dbReference type="SAM" id="MobiDB-lite"/>
    </source>
</evidence>
<keyword evidence="5 6" id="KW-0413">Isomerase</keyword>
<reference evidence="10 11" key="1">
    <citation type="journal article" date="2018" name="Int. J. Syst. Evol. Microbiol.">
        <title>Bifidobacterium catulorum sp. nov., a novel taxon from the faeces of the baby common marmoset (Callithrix jacchus).</title>
        <authorList>
            <person name="Modesto M."/>
            <person name="Michelini S."/>
            <person name="Oki K."/>
            <person name="Biavati B."/>
            <person name="Watanabe K."/>
            <person name="Mattarelli P."/>
        </authorList>
    </citation>
    <scope>NUCLEOTIDE SEQUENCE [LARGE SCALE GENOMIC DNA]</scope>
    <source>
        <strain evidence="10 11">MRM 8.19</strain>
    </source>
</reference>
<evidence type="ECO:0000256" key="8">
    <source>
        <dbReference type="SAM" id="SignalP"/>
    </source>
</evidence>
<proteinExistence type="inferred from homology"/>
<evidence type="ECO:0000256" key="3">
    <source>
        <dbReference type="ARBA" id="ARBA00013194"/>
    </source>
</evidence>
<feature type="chain" id="PRO_5015428169" description="peptidylprolyl isomerase" evidence="8">
    <location>
        <begin position="30"/>
        <end position="330"/>
    </location>
</feature>
<dbReference type="SUPFAM" id="SSF54534">
    <property type="entry name" value="FKBP-like"/>
    <property type="match status" value="1"/>
</dbReference>
<protein>
    <recommendedName>
        <fullName evidence="3 6">peptidylprolyl isomerase</fullName>
        <ecNumber evidence="3 6">5.2.1.8</ecNumber>
    </recommendedName>
</protein>
<gene>
    <name evidence="10" type="ORF">DF200_09620</name>
</gene>
<keyword evidence="8" id="KW-0732">Signal</keyword>
<keyword evidence="4 6" id="KW-0697">Rotamase</keyword>
<dbReference type="AlphaFoldDB" id="A0A2U2MQA1"/>
<evidence type="ECO:0000256" key="5">
    <source>
        <dbReference type="ARBA" id="ARBA00023235"/>
    </source>
</evidence>
<evidence type="ECO:0000256" key="4">
    <source>
        <dbReference type="ARBA" id="ARBA00023110"/>
    </source>
</evidence>
<accession>A0A2U2MQA1</accession>
<feature type="domain" description="PPIase FKBP-type" evidence="9">
    <location>
        <begin position="244"/>
        <end position="330"/>
    </location>
</feature>
<comment type="caution">
    <text evidence="10">The sequence shown here is derived from an EMBL/GenBank/DDBJ whole genome shotgun (WGS) entry which is preliminary data.</text>
</comment>
<evidence type="ECO:0000313" key="11">
    <source>
        <dbReference type="Proteomes" id="UP000245753"/>
    </source>
</evidence>
<comment type="catalytic activity">
    <reaction evidence="1 6">
        <text>[protein]-peptidylproline (omega=180) = [protein]-peptidylproline (omega=0)</text>
        <dbReference type="Rhea" id="RHEA:16237"/>
        <dbReference type="Rhea" id="RHEA-COMP:10747"/>
        <dbReference type="Rhea" id="RHEA-COMP:10748"/>
        <dbReference type="ChEBI" id="CHEBI:83833"/>
        <dbReference type="ChEBI" id="CHEBI:83834"/>
        <dbReference type="EC" id="5.2.1.8"/>
    </reaction>
</comment>
<evidence type="ECO:0000256" key="2">
    <source>
        <dbReference type="ARBA" id="ARBA00006577"/>
    </source>
</evidence>
<evidence type="ECO:0000256" key="1">
    <source>
        <dbReference type="ARBA" id="ARBA00000971"/>
    </source>
</evidence>
<feature type="signal peptide" evidence="8">
    <location>
        <begin position="1"/>
        <end position="29"/>
    </location>
</feature>
<evidence type="ECO:0000259" key="9">
    <source>
        <dbReference type="PROSITE" id="PS50059"/>
    </source>
</evidence>
<dbReference type="PANTHER" id="PTHR43811:SF19">
    <property type="entry name" value="39 KDA FK506-BINDING NUCLEAR PROTEIN"/>
    <property type="match status" value="1"/>
</dbReference>
<dbReference type="InterPro" id="IPR046357">
    <property type="entry name" value="PPIase_dom_sf"/>
</dbReference>
<dbReference type="RefSeq" id="WP_109138057.1">
    <property type="nucleotide sequence ID" value="NZ_QFFN01000043.1"/>
</dbReference>
<dbReference type="EMBL" id="QFFN01000043">
    <property type="protein sequence ID" value="PWG59045.1"/>
    <property type="molecule type" value="Genomic_DNA"/>
</dbReference>
<evidence type="ECO:0000313" key="10">
    <source>
        <dbReference type="EMBL" id="PWG59045.1"/>
    </source>
</evidence>
<dbReference type="PANTHER" id="PTHR43811">
    <property type="entry name" value="FKBP-TYPE PEPTIDYL-PROLYL CIS-TRANS ISOMERASE FKPA"/>
    <property type="match status" value="1"/>
</dbReference>
<dbReference type="Pfam" id="PF00254">
    <property type="entry name" value="FKBP_C"/>
    <property type="match status" value="1"/>
</dbReference>
<sequence length="330" mass="34739">MRDFISSFRPSARRGIAVACAAVLTLSLAACGGSGNGSDSSTSSSSSSSSSSQSTSLTEMTGIKASGKLGEKPKVTFKTPFTVKNATYQILQKGDGDVIEDGDRLCTQQMILDAKSGEEVDNTWDKNTPECGILVKKDSIDDAYYNLFKGMKVNTTIALGVDTSSGSSSSGTLEKYINVMTIISKSKAISKATGDKVTNIPSNLPKVTLASNGKPSLDLNGYKPGNKLVVQTLIKGKGEKVKETNTVSAHYTGWLASNGKQFDSSWDRGEPSDFALNQVVKGWTQGLTGQTVGSQVLLVIPPSLGYGSEEKSGIPANSTLIFVVDILAAY</sequence>
<dbReference type="Proteomes" id="UP000245753">
    <property type="component" value="Unassembled WGS sequence"/>
</dbReference>
<feature type="region of interest" description="Disordered" evidence="7">
    <location>
        <begin position="35"/>
        <end position="58"/>
    </location>
</feature>
<dbReference type="GO" id="GO:0003755">
    <property type="term" value="F:peptidyl-prolyl cis-trans isomerase activity"/>
    <property type="evidence" value="ECO:0007669"/>
    <property type="project" value="UniProtKB-KW"/>
</dbReference>
<evidence type="ECO:0000256" key="6">
    <source>
        <dbReference type="PROSITE-ProRule" id="PRU00277"/>
    </source>
</evidence>
<name>A0A2U2MQA1_9BIFI</name>
<dbReference type="FunFam" id="3.10.50.40:FF:000006">
    <property type="entry name" value="Peptidyl-prolyl cis-trans isomerase"/>
    <property type="match status" value="1"/>
</dbReference>
<dbReference type="PROSITE" id="PS51257">
    <property type="entry name" value="PROKAR_LIPOPROTEIN"/>
    <property type="match status" value="1"/>
</dbReference>